<protein>
    <submittedName>
        <fullName evidence="2">Uncharacterized protein</fullName>
    </submittedName>
</protein>
<comment type="caution">
    <text evidence="2">The sequence shown here is derived from an EMBL/GenBank/DDBJ whole genome shotgun (WGS) entry which is preliminary data.</text>
</comment>
<reference evidence="2" key="1">
    <citation type="submission" date="2020-08" db="EMBL/GenBank/DDBJ databases">
        <title>Plant Genome Project.</title>
        <authorList>
            <person name="Zhang R.-G."/>
        </authorList>
    </citation>
    <scope>NUCLEOTIDE SEQUENCE</scope>
    <source>
        <strain evidence="2">WSP0</strain>
        <tissue evidence="2">Leaf</tissue>
    </source>
</reference>
<feature type="compositionally biased region" description="Low complexity" evidence="1">
    <location>
        <begin position="140"/>
        <end position="150"/>
    </location>
</feature>
<organism evidence="2 3">
    <name type="scientific">Rhododendron griersonianum</name>
    <dbReference type="NCBI Taxonomy" id="479676"/>
    <lineage>
        <taxon>Eukaryota</taxon>
        <taxon>Viridiplantae</taxon>
        <taxon>Streptophyta</taxon>
        <taxon>Embryophyta</taxon>
        <taxon>Tracheophyta</taxon>
        <taxon>Spermatophyta</taxon>
        <taxon>Magnoliopsida</taxon>
        <taxon>eudicotyledons</taxon>
        <taxon>Gunneridae</taxon>
        <taxon>Pentapetalae</taxon>
        <taxon>asterids</taxon>
        <taxon>Ericales</taxon>
        <taxon>Ericaceae</taxon>
        <taxon>Ericoideae</taxon>
        <taxon>Rhodoreae</taxon>
        <taxon>Rhododendron</taxon>
    </lineage>
</organism>
<dbReference type="EMBL" id="JACTNZ010000002">
    <property type="protein sequence ID" value="KAG5563311.1"/>
    <property type="molecule type" value="Genomic_DNA"/>
</dbReference>
<evidence type="ECO:0000256" key="1">
    <source>
        <dbReference type="SAM" id="MobiDB-lite"/>
    </source>
</evidence>
<evidence type="ECO:0000313" key="3">
    <source>
        <dbReference type="Proteomes" id="UP000823749"/>
    </source>
</evidence>
<proteinExistence type="predicted"/>
<keyword evidence="3" id="KW-1185">Reference proteome</keyword>
<dbReference type="Proteomes" id="UP000823749">
    <property type="component" value="Chromosome 2"/>
</dbReference>
<name>A0AAV6LF16_9ERIC</name>
<dbReference type="AlphaFoldDB" id="A0AAV6LF16"/>
<evidence type="ECO:0000313" key="2">
    <source>
        <dbReference type="EMBL" id="KAG5563311.1"/>
    </source>
</evidence>
<feature type="compositionally biased region" description="Low complexity" evidence="1">
    <location>
        <begin position="196"/>
        <end position="209"/>
    </location>
</feature>
<accession>A0AAV6LF16</accession>
<feature type="region of interest" description="Disordered" evidence="1">
    <location>
        <begin position="273"/>
        <end position="298"/>
    </location>
</feature>
<sequence>MVVQGAFEVILMGIELSSAAAWKLGGVLRRYGAAAWRMFTAARRMFHGSMEDVHGSGGEVLAKVTPGALVVDDIDLTKISKPKKKTSRSEGPSSTSSLKRKGTQEVSKLEPEETPKKKKKLQKLSEKKTPTEKVAAIAGRTRSSTKTSSSDQAESKENIYHAESTPTKEAKKRKTKTAPIKETQEEETEKIEMEKSPSLASSDSSPASLEATSEGPPANPEHEASSQTPEKSKLSPFKPEPLTAQKDEIVEEAADEDMEDVFKAAASLVQVSLSDISGDGKQNHRRRPPPPESETKRNKDLAKQYLPGWNTNQSPTLSFQFLLLLEMQSKHRRPFCRSTKNRKRVVNLTQVTTIINNNTLFSSSTASVAAGHQKCLTGSIY</sequence>
<feature type="region of interest" description="Disordered" evidence="1">
    <location>
        <begin position="81"/>
        <end position="243"/>
    </location>
</feature>
<gene>
    <name evidence="2" type="ORF">RHGRI_005905</name>
</gene>